<evidence type="ECO:0000313" key="4">
    <source>
        <dbReference type="Proteomes" id="UP000234328"/>
    </source>
</evidence>
<dbReference type="PIRSF" id="PIRSF017082">
    <property type="entry name" value="YflP"/>
    <property type="match status" value="1"/>
</dbReference>
<reference evidence="3 4" key="1">
    <citation type="submission" date="2017-10" db="EMBL/GenBank/DDBJ databases">
        <title>Two draft genome sequences of Pusillimonas sp. strains isolated from a nitrate- and radionuclide-contaminated groundwater in Russia.</title>
        <authorList>
            <person name="Grouzdev D.S."/>
            <person name="Tourova T.P."/>
            <person name="Goeva M.A."/>
            <person name="Babich T.L."/>
            <person name="Sokolova D.S."/>
            <person name="Abdullin R."/>
            <person name="Poltaraus A.B."/>
            <person name="Toshchakov S.V."/>
            <person name="Nazina T.N."/>
        </authorList>
    </citation>
    <scope>NUCLEOTIDE SEQUENCE [LARGE SCALE GENOMIC DNA]</scope>
    <source>
        <strain evidence="3 4">JR1/69-2-13</strain>
    </source>
</reference>
<proteinExistence type="inferred from homology"/>
<dbReference type="OrthoDB" id="8678477at2"/>
<dbReference type="Gene3D" id="3.40.190.10">
    <property type="entry name" value="Periplasmic binding protein-like II"/>
    <property type="match status" value="1"/>
</dbReference>
<dbReference type="EMBL" id="PDNV01000001">
    <property type="protein sequence ID" value="PLC55505.1"/>
    <property type="molecule type" value="Genomic_DNA"/>
</dbReference>
<evidence type="ECO:0000313" key="3">
    <source>
        <dbReference type="EMBL" id="PLC55505.1"/>
    </source>
</evidence>
<dbReference type="SUPFAM" id="SSF53850">
    <property type="entry name" value="Periplasmic binding protein-like II"/>
    <property type="match status" value="1"/>
</dbReference>
<evidence type="ECO:0000256" key="1">
    <source>
        <dbReference type="ARBA" id="ARBA00006987"/>
    </source>
</evidence>
<dbReference type="InterPro" id="IPR005064">
    <property type="entry name" value="BUG"/>
</dbReference>
<feature type="signal peptide" evidence="2">
    <location>
        <begin position="1"/>
        <end position="31"/>
    </location>
</feature>
<dbReference type="InterPro" id="IPR042100">
    <property type="entry name" value="Bug_dom1"/>
</dbReference>
<dbReference type="PANTHER" id="PTHR42928:SF5">
    <property type="entry name" value="BLR1237 PROTEIN"/>
    <property type="match status" value="1"/>
</dbReference>
<accession>A0A2N4UKK3</accession>
<dbReference type="RefSeq" id="WP_102067986.1">
    <property type="nucleotide sequence ID" value="NZ_PDNV01000001.1"/>
</dbReference>
<dbReference type="PANTHER" id="PTHR42928">
    <property type="entry name" value="TRICARBOXYLATE-BINDING PROTEIN"/>
    <property type="match status" value="1"/>
</dbReference>
<dbReference type="CDD" id="cd07012">
    <property type="entry name" value="PBP2_Bug_TTT"/>
    <property type="match status" value="1"/>
</dbReference>
<sequence length="330" mass="34257">MTTHSVSTFKRLIVAGSVGLLGVAASSVCVAATYPERPIKLVVPWAPGGATDVLGRFVAKGLSERVGQPVVIENRGGAGGNIGTAAFVREKADGYTLLVATSSTNAANPHLYKQLGFKADSDFAPVAFVASIPNVLEVNKDSKYKTFGELLAAAKANPGALNYGSAGVGSSQHLAASLLKHLTKIDIVHIPYKGSGPAVSDLLAGQFDFMIDTGSVAQVKAGSLRALAVASETRVAALPDVPTFKEQGLEGMNASAWYAIVAPAGTPADVLAYLNKEVNEVVQSPEVKTKLEAMGAQVPAAQTSEQVSAFMNSEIKRYGELIKISGAKME</sequence>
<keyword evidence="2" id="KW-0732">Signal</keyword>
<dbReference type="AlphaFoldDB" id="A0A2N4UKK3"/>
<keyword evidence="4" id="KW-1185">Reference proteome</keyword>
<evidence type="ECO:0000256" key="2">
    <source>
        <dbReference type="SAM" id="SignalP"/>
    </source>
</evidence>
<comment type="similarity">
    <text evidence="1">Belongs to the UPF0065 (bug) family.</text>
</comment>
<feature type="chain" id="PRO_5014788334" evidence="2">
    <location>
        <begin position="32"/>
        <end position="330"/>
    </location>
</feature>
<dbReference type="Proteomes" id="UP000234328">
    <property type="component" value="Unassembled WGS sequence"/>
</dbReference>
<dbReference type="Gene3D" id="3.40.190.150">
    <property type="entry name" value="Bordetella uptake gene, domain 1"/>
    <property type="match status" value="1"/>
</dbReference>
<dbReference type="Pfam" id="PF03401">
    <property type="entry name" value="TctC"/>
    <property type="match status" value="1"/>
</dbReference>
<name>A0A2N4UKK3_9BURK</name>
<organism evidence="3 4">
    <name type="scientific">Pollutimonas nitritireducens</name>
    <dbReference type="NCBI Taxonomy" id="2045209"/>
    <lineage>
        <taxon>Bacteria</taxon>
        <taxon>Pseudomonadati</taxon>
        <taxon>Pseudomonadota</taxon>
        <taxon>Betaproteobacteria</taxon>
        <taxon>Burkholderiales</taxon>
        <taxon>Alcaligenaceae</taxon>
        <taxon>Pollutimonas</taxon>
    </lineage>
</organism>
<gene>
    <name evidence="3" type="ORF">CR155_00130</name>
</gene>
<comment type="caution">
    <text evidence="3">The sequence shown here is derived from an EMBL/GenBank/DDBJ whole genome shotgun (WGS) entry which is preliminary data.</text>
</comment>
<protein>
    <submittedName>
        <fullName evidence="3">BugT protein</fullName>
    </submittedName>
</protein>